<name>E6VUH9_PSEA9</name>
<proteinExistence type="predicted"/>
<organism evidence="2 3">
    <name type="scientific">Pseudodesulfovibrio aespoeensis (strain ATCC 700646 / DSM 10631 / Aspo-2)</name>
    <name type="common">Desulfovibrio aespoeensis</name>
    <dbReference type="NCBI Taxonomy" id="643562"/>
    <lineage>
        <taxon>Bacteria</taxon>
        <taxon>Pseudomonadati</taxon>
        <taxon>Thermodesulfobacteriota</taxon>
        <taxon>Desulfovibrionia</taxon>
        <taxon>Desulfovibrionales</taxon>
        <taxon>Desulfovibrionaceae</taxon>
    </lineage>
</organism>
<feature type="domain" description="6-hydroxymethylpterin diphosphokinase MptE-like" evidence="1">
    <location>
        <begin position="5"/>
        <end position="151"/>
    </location>
</feature>
<reference evidence="3" key="1">
    <citation type="submission" date="2010-12" db="EMBL/GenBank/DDBJ databases">
        <title>Complete sequence of Desulfovibrio aespoeensis Aspo-2.</title>
        <authorList>
            <consortium name="US DOE Joint Genome Institute"/>
            <person name="Lucas S."/>
            <person name="Copeland A."/>
            <person name="Lapidus A."/>
            <person name="Cheng J.-F."/>
            <person name="Goodwin L."/>
            <person name="Pitluck S."/>
            <person name="Chertkov O."/>
            <person name="Misra M."/>
            <person name="Detter J.C."/>
            <person name="Han C."/>
            <person name="Tapia R."/>
            <person name="Land M."/>
            <person name="Hauser L."/>
            <person name="Kyrpides N."/>
            <person name="Ivanova N."/>
            <person name="Ovchinnikova G."/>
            <person name="Pedersen K."/>
            <person name="Jagevall S."/>
            <person name="Hazen T."/>
            <person name="Woyke T."/>
        </authorList>
    </citation>
    <scope>NUCLEOTIDE SEQUENCE [LARGE SCALE GENOMIC DNA]</scope>
    <source>
        <strain evidence="3">ATCC 700646 / DSM 10631 / Aspo-2</strain>
    </source>
</reference>
<dbReference type="AlphaFoldDB" id="E6VUH9"/>
<dbReference type="Pfam" id="PF01973">
    <property type="entry name" value="MptE-like"/>
    <property type="match status" value="1"/>
</dbReference>
<evidence type="ECO:0000313" key="2">
    <source>
        <dbReference type="EMBL" id="ADU61124.1"/>
    </source>
</evidence>
<accession>E6VUH9</accession>
<dbReference type="RefSeq" id="WP_013513061.1">
    <property type="nucleotide sequence ID" value="NC_014844.1"/>
</dbReference>
<evidence type="ECO:0000259" key="1">
    <source>
        <dbReference type="Pfam" id="PF01973"/>
    </source>
</evidence>
<dbReference type="STRING" id="643562.Daes_0096"/>
<dbReference type="KEGG" id="das:Daes_0096"/>
<evidence type="ECO:0000313" key="3">
    <source>
        <dbReference type="Proteomes" id="UP000002191"/>
    </source>
</evidence>
<dbReference type="HOGENOM" id="CLU_073855_0_0_7"/>
<dbReference type="OrthoDB" id="5148555at2"/>
<dbReference type="EMBL" id="CP002431">
    <property type="protein sequence ID" value="ADU61124.1"/>
    <property type="molecule type" value="Genomic_DNA"/>
</dbReference>
<reference evidence="2 3" key="2">
    <citation type="journal article" date="2014" name="Genome Announc.">
        <title>Complete Genome Sequence of the Subsurface, Mesophilic Sulfate-Reducing Bacterium Desulfovibrio aespoeensis Aspo-2.</title>
        <authorList>
            <person name="Pedersen K."/>
            <person name="Bengtsson A."/>
            <person name="Edlund J."/>
            <person name="Rabe L."/>
            <person name="Hazen T."/>
            <person name="Chakraborty R."/>
            <person name="Goodwin L."/>
            <person name="Shapiro N."/>
        </authorList>
    </citation>
    <scope>NUCLEOTIDE SEQUENCE [LARGE SCALE GENOMIC DNA]</scope>
    <source>
        <strain evidence="3">ATCC 700646 / DSM 10631 / Aspo-2</strain>
    </source>
</reference>
<dbReference type="InterPro" id="IPR002826">
    <property type="entry name" value="MptE-like"/>
</dbReference>
<dbReference type="eggNOG" id="COG2604">
    <property type="taxonomic scope" value="Bacteria"/>
</dbReference>
<sequence>MLNITDFKDTHLGEAAWIVGNGPSLNQMDLRFLDGKVNFCMNRIYLGIDQFGFTPKYYTVEDNFVAEDTPEEINALPYCKFLPKDLNYCLGGGENVCWVDFLRRYETFPRFSPDAEELVYWGSTVTYLAIQLAYYMGCDPIYLIGVDFDYAVPGYATGPEITSQEADPNHFHPDYFGPGKRWHHPRLDLVGKAYIEARRFIEGRGRRIYNAGVGGKLSIFERVNYLDVR</sequence>
<protein>
    <recommendedName>
        <fullName evidence="1">6-hydroxymethylpterin diphosphokinase MptE-like domain-containing protein</fullName>
    </recommendedName>
</protein>
<gene>
    <name evidence="2" type="ordered locus">Daes_0096</name>
</gene>
<dbReference type="Proteomes" id="UP000002191">
    <property type="component" value="Chromosome"/>
</dbReference>
<dbReference type="Gene3D" id="3.90.1480.10">
    <property type="entry name" value="Alpha-2,3-sialyltransferase"/>
    <property type="match status" value="2"/>
</dbReference>
<keyword evidence="3" id="KW-1185">Reference proteome</keyword>